<comment type="subcellular location">
    <subcellularLocation>
        <location evidence="7">Cytoplasm</location>
    </subcellularLocation>
    <text evidence="7">Associates with ribosomes and polysomes.</text>
</comment>
<evidence type="ECO:0000256" key="3">
    <source>
        <dbReference type="ARBA" id="ARBA00022730"/>
    </source>
</evidence>
<dbReference type="PROSITE" id="PS00211">
    <property type="entry name" value="ABC_TRANSPORTER_1"/>
    <property type="match status" value="1"/>
</dbReference>
<keyword evidence="3 7" id="KW-0699">rRNA-binding</keyword>
<dbReference type="NCBIfam" id="NF008775">
    <property type="entry name" value="PRK11819.1"/>
    <property type="match status" value="1"/>
</dbReference>
<keyword evidence="7" id="KW-0677">Repeat</keyword>
<dbReference type="EC" id="3.6.1.-" evidence="7"/>
<dbReference type="SUPFAM" id="SSF52540">
    <property type="entry name" value="P-loop containing nucleoside triphosphate hydrolases"/>
    <property type="match status" value="2"/>
</dbReference>
<keyword evidence="6 7" id="KW-0810">Translation regulation</keyword>
<dbReference type="InterPro" id="IPR032781">
    <property type="entry name" value="ABC_tran_Xtn"/>
</dbReference>
<dbReference type="CDD" id="cd03221">
    <property type="entry name" value="ABCF_EF-3"/>
    <property type="match status" value="2"/>
</dbReference>
<comment type="catalytic activity">
    <reaction evidence="7">
        <text>ATP + H2O = ADP + phosphate + H(+)</text>
        <dbReference type="Rhea" id="RHEA:13065"/>
        <dbReference type="ChEBI" id="CHEBI:15377"/>
        <dbReference type="ChEBI" id="CHEBI:15378"/>
        <dbReference type="ChEBI" id="CHEBI:30616"/>
        <dbReference type="ChEBI" id="CHEBI:43474"/>
        <dbReference type="ChEBI" id="CHEBI:456216"/>
    </reaction>
</comment>
<feature type="region of interest" description="Arm" evidence="7">
    <location>
        <begin position="97"/>
        <end position="141"/>
    </location>
</feature>
<name>A0ABU8XWM2_9PROT</name>
<evidence type="ECO:0000256" key="1">
    <source>
        <dbReference type="ARBA" id="ARBA00005868"/>
    </source>
</evidence>
<evidence type="ECO:0000313" key="10">
    <source>
        <dbReference type="EMBL" id="MEK0085587.1"/>
    </source>
</evidence>
<evidence type="ECO:0000256" key="5">
    <source>
        <dbReference type="ARBA" id="ARBA00022840"/>
    </source>
</evidence>
<comment type="function">
    <text evidence="7">A translation factor that gates the progression of the 70S ribosomal initiation complex (IC, containing tRNA(fMet) in the P-site) into the translation elongation cycle by using a mechanism sensitive to the ATP/ADP ratio. Binds to the 70S ribosome E-site where it modulates the state of the translating ribosome during subunit translocation. ATP hydrolysis probably frees it from the ribosome, which can enter the elongation phase.</text>
</comment>
<evidence type="ECO:0000313" key="11">
    <source>
        <dbReference type="Proteomes" id="UP001375743"/>
    </source>
</evidence>
<reference evidence="10 11" key="1">
    <citation type="submission" date="2024-01" db="EMBL/GenBank/DDBJ databases">
        <title>Multi-omics insights into the function and evolution of sodium benzoate biodegradation pathways in Benzoatithermus flavus gen. nov., sp. nov. from hot spring.</title>
        <authorList>
            <person name="Hu C.-J."/>
            <person name="Li W.-J."/>
        </authorList>
    </citation>
    <scope>NUCLEOTIDE SEQUENCE [LARGE SCALE GENOMIC DNA]</scope>
    <source>
        <strain evidence="10 11">SYSU G07066</strain>
    </source>
</reference>
<dbReference type="PANTHER" id="PTHR43858:SF1">
    <property type="entry name" value="ABC TRANSPORTER-RELATED PROTEIN"/>
    <property type="match status" value="1"/>
</dbReference>
<comment type="caution">
    <text evidence="10">The sequence shown here is derived from an EMBL/GenBank/DDBJ whole genome shotgun (WGS) entry which is preliminary data.</text>
</comment>
<dbReference type="InterPro" id="IPR027417">
    <property type="entry name" value="P-loop_NTPase"/>
</dbReference>
<evidence type="ECO:0000259" key="9">
    <source>
        <dbReference type="PROSITE" id="PS50893"/>
    </source>
</evidence>
<dbReference type="Proteomes" id="UP001375743">
    <property type="component" value="Unassembled WGS sequence"/>
</dbReference>
<comment type="similarity">
    <text evidence="1 7">Belongs to the ABC transporter superfamily. ABCF family. Translational throttle EttA subfamily.</text>
</comment>
<evidence type="ECO:0000256" key="4">
    <source>
        <dbReference type="ARBA" id="ARBA00022741"/>
    </source>
</evidence>
<evidence type="ECO:0000256" key="7">
    <source>
        <dbReference type="HAMAP-Rule" id="MF_00847"/>
    </source>
</evidence>
<keyword evidence="5 7" id="KW-0067">ATP-binding</keyword>
<comment type="domain">
    <text evidence="7">The arm domain is inserted in the first ABC transporter domain. Probably contacts ribosomal protein L1.</text>
</comment>
<dbReference type="SMART" id="SM00382">
    <property type="entry name" value="AAA"/>
    <property type="match status" value="2"/>
</dbReference>
<proteinExistence type="inferred from homology"/>
<dbReference type="Pfam" id="PF12848">
    <property type="entry name" value="ABC_tran_Xtn"/>
    <property type="match status" value="1"/>
</dbReference>
<dbReference type="InterPro" id="IPR017871">
    <property type="entry name" value="ABC_transporter-like_CS"/>
</dbReference>
<dbReference type="Pfam" id="PF00005">
    <property type="entry name" value="ABC_tran"/>
    <property type="match status" value="2"/>
</dbReference>
<feature type="region of interest" description="PtIM" evidence="7">
    <location>
        <begin position="244"/>
        <end position="324"/>
    </location>
</feature>
<feature type="domain" description="ABC transporter" evidence="9">
    <location>
        <begin position="8"/>
        <end position="261"/>
    </location>
</feature>
<dbReference type="PANTHER" id="PTHR43858">
    <property type="entry name" value="ENERGY-DEPENDENT TRANSLATIONAL THROTTLE PROTEIN ETTA"/>
    <property type="match status" value="1"/>
</dbReference>
<dbReference type="InterPro" id="IPR022374">
    <property type="entry name" value="EttA"/>
</dbReference>
<keyword evidence="4 7" id="KW-0547">Nucleotide-binding</keyword>
<feature type="coiled-coil region" evidence="8">
    <location>
        <begin position="250"/>
        <end position="306"/>
    </location>
</feature>
<comment type="domain">
    <text evidence="7">The P-site tRNA interaction motif (PtIM domain) probably interacts with the P-site tRNA(fMet) as well as the 23S rRNA.</text>
</comment>
<dbReference type="EMBL" id="JBBLZC010000030">
    <property type="protein sequence ID" value="MEK0085587.1"/>
    <property type="molecule type" value="Genomic_DNA"/>
</dbReference>
<evidence type="ECO:0000256" key="8">
    <source>
        <dbReference type="SAM" id="Coils"/>
    </source>
</evidence>
<feature type="binding site" evidence="7">
    <location>
        <begin position="358"/>
        <end position="365"/>
    </location>
    <ligand>
        <name>ATP</name>
        <dbReference type="ChEBI" id="CHEBI:30616"/>
        <label>2</label>
    </ligand>
</feature>
<dbReference type="PROSITE" id="PS50893">
    <property type="entry name" value="ABC_TRANSPORTER_2"/>
    <property type="match status" value="2"/>
</dbReference>
<dbReference type="HAMAP" id="MF_00847">
    <property type="entry name" value="EttA"/>
    <property type="match status" value="1"/>
</dbReference>
<keyword evidence="8" id="KW-0175">Coiled coil</keyword>
<accession>A0ABU8XWM2</accession>
<dbReference type="InterPro" id="IPR003439">
    <property type="entry name" value="ABC_transporter-like_ATP-bd"/>
</dbReference>
<keyword evidence="7" id="KW-0648">Protein biosynthesis</keyword>
<sequence length="558" mass="61947">MAAYQYIYVMKNVSKIYPGGREIMKNVTLAFLPGAKIGVLGINGAGKSTLLRIMAGLDHDIGGEAWAAEGVKVGYLPQEPQLDPTKDVLGNVMDGVAETKALLDRFNAVSMRFGDPDADMDALMAEQAELQEKIDACNGWEIERTLEIAMDALRCPPGDADVTKLSGGERRRVALCRLLLSNPDLLLLDEPTNHLDAESVAWLERFLKDYRGTVVAVTHDRYFLDNVAGWILELDRGRGIPYEGNYSGWLEQKRKRLEQEEREEKARQRTLAREQEWIGQSPAARRAKSKARISAYEELLAQSREKAPDSAQIVIPPGPRLGDLVIEADHLRKGFGDRLLIEDLSFKLPPGGIVGIIGPNGAGKTTLFRMIMGQEQPDGGTIRIGDMVKLGYVDQSRDALAPNKTVFEEISGGLDQIELGKRSIPARAYVGAFNFKGSDQQKKVGQLSGGERNRVHLAKLLKSGSNVILLDEPTNDLDVDTLRALEDALLDFAGCAMIISHDRWFLDRICTHILAFEGDSQVVWFEGNYQDYEADRHRRLGTDADQPHRIKYKPLKVA</sequence>
<dbReference type="InterPro" id="IPR003593">
    <property type="entry name" value="AAA+_ATPase"/>
</dbReference>
<keyword evidence="7" id="KW-0963">Cytoplasm</keyword>
<gene>
    <name evidence="7 10" type="primary">ettA</name>
    <name evidence="10" type="ORF">U1T56_20735</name>
</gene>
<keyword evidence="11" id="KW-1185">Reference proteome</keyword>
<feature type="binding site" evidence="7">
    <location>
        <begin position="41"/>
        <end position="48"/>
    </location>
    <ligand>
        <name>ATP</name>
        <dbReference type="ChEBI" id="CHEBI:30616"/>
        <label>1</label>
    </ligand>
</feature>
<keyword evidence="7" id="KW-0378">Hydrolase</keyword>
<evidence type="ECO:0000256" key="2">
    <source>
        <dbReference type="ARBA" id="ARBA00022555"/>
    </source>
</evidence>
<dbReference type="NCBIfam" id="TIGR03719">
    <property type="entry name" value="ABC_ABC_ChvD"/>
    <property type="match status" value="1"/>
</dbReference>
<protein>
    <recommendedName>
        <fullName evidence="7">Energy-dependent translational throttle protein EttA</fullName>
        <ecNumber evidence="7">3.6.1.-</ecNumber>
    </recommendedName>
    <alternativeName>
        <fullName evidence="7">Translational regulatory factor EttA</fullName>
    </alternativeName>
</protein>
<feature type="domain" description="ABC transporter" evidence="9">
    <location>
        <begin position="326"/>
        <end position="552"/>
    </location>
</feature>
<dbReference type="RefSeq" id="WP_418161437.1">
    <property type="nucleotide sequence ID" value="NZ_JBBLZC010000030.1"/>
</dbReference>
<dbReference type="Gene3D" id="3.40.50.300">
    <property type="entry name" value="P-loop containing nucleotide triphosphate hydrolases"/>
    <property type="match status" value="2"/>
</dbReference>
<evidence type="ECO:0000256" key="6">
    <source>
        <dbReference type="ARBA" id="ARBA00022845"/>
    </source>
</evidence>
<comment type="subunit">
    <text evidence="7">Monomer. Probably contacts ribosomal proteins L1, L5, L33 and S7, the 16S and 23S rRNA and the P-site containing tRNA(fMet).</text>
</comment>
<keyword evidence="2 7" id="KW-0820">tRNA-binding</keyword>
<keyword evidence="7" id="KW-0694">RNA-binding</keyword>
<organism evidence="10 11">
    <name type="scientific">Benzoatithermus flavus</name>
    <dbReference type="NCBI Taxonomy" id="3108223"/>
    <lineage>
        <taxon>Bacteria</taxon>
        <taxon>Pseudomonadati</taxon>
        <taxon>Pseudomonadota</taxon>
        <taxon>Alphaproteobacteria</taxon>
        <taxon>Geminicoccales</taxon>
        <taxon>Geminicoccaceae</taxon>
        <taxon>Benzoatithermus</taxon>
    </lineage>
</organism>